<feature type="binding site" evidence="15">
    <location>
        <position position="582"/>
    </location>
    <ligand>
        <name>[4Fe-4S] cluster</name>
        <dbReference type="ChEBI" id="CHEBI:49883"/>
        <label>1</label>
    </ligand>
</feature>
<evidence type="ECO:0000256" key="5">
    <source>
        <dbReference type="ARBA" id="ARBA00022448"/>
    </source>
</evidence>
<feature type="binding site" evidence="15">
    <location>
        <position position="617"/>
    </location>
    <ligand>
        <name>[4Fe-4S] cluster</name>
        <dbReference type="ChEBI" id="CHEBI:49883"/>
        <label>2</label>
    </ligand>
</feature>
<evidence type="ECO:0000256" key="9">
    <source>
        <dbReference type="ARBA" id="ARBA00023002"/>
    </source>
</evidence>
<dbReference type="Gene3D" id="3.30.70.20">
    <property type="match status" value="1"/>
</dbReference>
<evidence type="ECO:0000256" key="11">
    <source>
        <dbReference type="ARBA" id="ARBA00023014"/>
    </source>
</evidence>
<comment type="function">
    <text evidence="1 14">Catalyzes the ferredoxin-dependent oxidative decarboxylation of arylpyruvates.</text>
</comment>
<evidence type="ECO:0000259" key="16">
    <source>
        <dbReference type="PROSITE" id="PS51379"/>
    </source>
</evidence>
<feature type="domain" description="4Fe-4S ferredoxin-type" evidence="16">
    <location>
        <begin position="602"/>
        <end position="631"/>
    </location>
</feature>
<keyword evidence="17" id="KW-0670">Pyruvate</keyword>
<feature type="binding site" evidence="15">
    <location>
        <position position="611"/>
    </location>
    <ligand>
        <name>[4Fe-4S] cluster</name>
        <dbReference type="ChEBI" id="CHEBI:49883"/>
        <label>2</label>
    </ligand>
</feature>
<organism evidence="17 18">
    <name type="scientific">Methanobrevibacter smithii</name>
    <dbReference type="NCBI Taxonomy" id="2173"/>
    <lineage>
        <taxon>Archaea</taxon>
        <taxon>Methanobacteriati</taxon>
        <taxon>Methanobacteriota</taxon>
        <taxon>Methanomada group</taxon>
        <taxon>Methanobacteria</taxon>
        <taxon>Methanobacteriales</taxon>
        <taxon>Methanobacteriaceae</taxon>
        <taxon>Methanobrevibacter</taxon>
    </lineage>
</organism>
<evidence type="ECO:0000256" key="1">
    <source>
        <dbReference type="ARBA" id="ARBA00002995"/>
    </source>
</evidence>
<dbReference type="GO" id="GO:0046872">
    <property type="term" value="F:metal ion binding"/>
    <property type="evidence" value="ECO:0007669"/>
    <property type="project" value="UniProtKB-UniRule"/>
</dbReference>
<evidence type="ECO:0000256" key="8">
    <source>
        <dbReference type="ARBA" id="ARBA00022982"/>
    </source>
</evidence>
<evidence type="ECO:0000256" key="15">
    <source>
        <dbReference type="PIRSR" id="PIRSR006439-50"/>
    </source>
</evidence>
<feature type="domain" description="4Fe-4S ferredoxin-type" evidence="16">
    <location>
        <begin position="571"/>
        <end position="595"/>
    </location>
</feature>
<keyword evidence="9 14" id="KW-0560">Oxidoreductase</keyword>
<dbReference type="Pfam" id="PF01855">
    <property type="entry name" value="POR_N"/>
    <property type="match status" value="1"/>
</dbReference>
<dbReference type="GO" id="GO:0044272">
    <property type="term" value="P:sulfur compound biosynthetic process"/>
    <property type="evidence" value="ECO:0007669"/>
    <property type="project" value="UniProtKB-ARBA"/>
</dbReference>
<gene>
    <name evidence="17" type="ORF">BK798_02110</name>
</gene>
<dbReference type="CDD" id="cd07034">
    <property type="entry name" value="TPP_PYR_PFOR_IOR-alpha_like"/>
    <property type="match status" value="1"/>
</dbReference>
<dbReference type="CDD" id="cd02008">
    <property type="entry name" value="TPP_IOR_alpha"/>
    <property type="match status" value="1"/>
</dbReference>
<dbReference type="GeneID" id="35118134"/>
<dbReference type="PROSITE" id="PS51379">
    <property type="entry name" value="4FE4S_FER_2"/>
    <property type="match status" value="2"/>
</dbReference>
<dbReference type="EC" id="1.2.7.8" evidence="3 14"/>
<evidence type="ECO:0000256" key="10">
    <source>
        <dbReference type="ARBA" id="ARBA00023004"/>
    </source>
</evidence>
<dbReference type="InterPro" id="IPR009014">
    <property type="entry name" value="Transketo_C/PFOR_II"/>
</dbReference>
<keyword evidence="10 14" id="KW-0408">Iron</keyword>
<feature type="binding site" evidence="15">
    <location>
        <position position="614"/>
    </location>
    <ligand>
        <name>[4Fe-4S] cluster</name>
        <dbReference type="ChEBI" id="CHEBI:49883"/>
        <label>2</label>
    </ligand>
</feature>
<dbReference type="InterPro" id="IPR045025">
    <property type="entry name" value="HACL1-like"/>
</dbReference>
<dbReference type="GO" id="GO:0006082">
    <property type="term" value="P:organic acid metabolic process"/>
    <property type="evidence" value="ECO:0007669"/>
    <property type="project" value="UniProtKB-ARBA"/>
</dbReference>
<evidence type="ECO:0000256" key="6">
    <source>
        <dbReference type="ARBA" id="ARBA00022485"/>
    </source>
</evidence>
<dbReference type="NCBIfam" id="TIGR03336">
    <property type="entry name" value="IOR_alpha"/>
    <property type="match status" value="1"/>
</dbReference>
<keyword evidence="8 14" id="KW-0249">Electron transport</keyword>
<dbReference type="InterPro" id="IPR029061">
    <property type="entry name" value="THDP-binding"/>
</dbReference>
<sequence>MNLKELVTGKPGDKQFLLGNEAAVRGVIEAGVSVAATYPGTPSSEIGNVLSGLAKEANIYFEFSTNEKVAMEVAATAAASGLRSFTFMKHVGMNVASDSFMTTAYSGVNGGMVILSADDPSLFSSQNEQDTRNYGRLANVPILEPSNCQEVKDMVKYAFDLSEQFKLPVIVRTTTRVSHMRGVVEFGEVVDNSSEGESHWKKGFFKKNPAQFVPVPAFAKDMHVALVEKMDEINKITNESDFNVESYFSQNKKYGVIASSSAYNYAYDVIRYNNLDIDVLKLGFSYPFPYDKVADFVKDYDEVFIVEEVDPIIEKDTLVAIGKNNLNTVVHGKLDGTFPVYHEFNSDIVANGFNKYLNFIEENTDDYSDNLLNLQEEIPSRAPVLCAGCPHRAMYYGVNKALEELGIPLKDAVFASDIGCYTLGINPPYNAADYLLSMGSSVGDGCGFSIATNQKVISFIGDSTFFHSGISPLINAVHNKNNFILTVLDNRITAMTGGQPNPGIPVDGMGDDAPEISIRKLALACGCNYVRVINPLNLDQVVKTYKEALERDEVCVIIAKAPCTLIKGKTRKPPVNYIDSNCNGCNKCVSELACPAISKDGGKIAIDPSMCDGCGVCIQVCKYGALEAGRGE</sequence>
<keyword evidence="5 14" id="KW-0813">Transport</keyword>
<dbReference type="RefSeq" id="WP_022531722.1">
    <property type="nucleotide sequence ID" value="NZ_CAYAWH010000007.1"/>
</dbReference>
<dbReference type="InterPro" id="IPR002880">
    <property type="entry name" value="Pyrv_Fd/Flavodoxin_OxRdtase_N"/>
</dbReference>
<keyword evidence="7 14" id="KW-0479">Metal-binding</keyword>
<dbReference type="InterPro" id="IPR017896">
    <property type="entry name" value="4Fe4S_Fe-S-bd"/>
</dbReference>
<dbReference type="AlphaFoldDB" id="A0A2H4U5A0"/>
<protein>
    <recommendedName>
        <fullName evidence="4 14">Indolepyruvate oxidoreductase subunit IorA</fullName>
        <shortName evidence="14">IOR</shortName>
        <ecNumber evidence="3 14">1.2.7.8</ecNumber>
    </recommendedName>
    <alternativeName>
        <fullName evidence="12 14">Indolepyruvate ferredoxin oxidoreductase subunit alpha</fullName>
    </alternativeName>
</protein>
<proteinExistence type="predicted"/>
<evidence type="ECO:0000256" key="3">
    <source>
        <dbReference type="ARBA" id="ARBA00012812"/>
    </source>
</evidence>
<dbReference type="Pfam" id="PF13237">
    <property type="entry name" value="Fer4_10"/>
    <property type="match status" value="1"/>
</dbReference>
<comment type="catalytic activity">
    <reaction evidence="13 14">
        <text>indole-3-pyruvate + 2 oxidized [2Fe-2S]-[ferredoxin] + CoA = (indol-3-yl)acetyl-CoA + 2 reduced [2Fe-2S]-[ferredoxin] + CO2 + H(+)</text>
        <dbReference type="Rhea" id="RHEA:12645"/>
        <dbReference type="Rhea" id="RHEA-COMP:10000"/>
        <dbReference type="Rhea" id="RHEA-COMP:10001"/>
        <dbReference type="ChEBI" id="CHEBI:15378"/>
        <dbReference type="ChEBI" id="CHEBI:16526"/>
        <dbReference type="ChEBI" id="CHEBI:17640"/>
        <dbReference type="ChEBI" id="CHEBI:33737"/>
        <dbReference type="ChEBI" id="CHEBI:33738"/>
        <dbReference type="ChEBI" id="CHEBI:57271"/>
        <dbReference type="ChEBI" id="CHEBI:57287"/>
        <dbReference type="EC" id="1.2.7.8"/>
    </reaction>
</comment>
<feature type="binding site" evidence="15">
    <location>
        <position position="621"/>
    </location>
    <ligand>
        <name>[4Fe-4S] cluster</name>
        <dbReference type="ChEBI" id="CHEBI:49883"/>
        <label>1</label>
    </ligand>
</feature>
<feature type="binding site" evidence="15">
    <location>
        <position position="588"/>
    </location>
    <ligand>
        <name>[4Fe-4S] cluster</name>
        <dbReference type="ChEBI" id="CHEBI:49883"/>
        <label>1</label>
    </ligand>
</feature>
<accession>A0A2H4U5A0</accession>
<dbReference type="GO" id="GO:0030976">
    <property type="term" value="F:thiamine pyrophosphate binding"/>
    <property type="evidence" value="ECO:0007669"/>
    <property type="project" value="InterPro"/>
</dbReference>
<dbReference type="InterPro" id="IPR017721">
    <property type="entry name" value="IorA"/>
</dbReference>
<keyword evidence="6 14" id="KW-0004">4Fe-4S</keyword>
<evidence type="ECO:0000256" key="14">
    <source>
        <dbReference type="PIRNR" id="PIRNR006439"/>
    </source>
</evidence>
<dbReference type="SUPFAM" id="SSF52922">
    <property type="entry name" value="TK C-terminal domain-like"/>
    <property type="match status" value="1"/>
</dbReference>
<dbReference type="GO" id="GO:0043805">
    <property type="term" value="F:indolepyruvate ferredoxin oxidoreductase activity"/>
    <property type="evidence" value="ECO:0007669"/>
    <property type="project" value="UniProtKB-UniRule"/>
</dbReference>
<reference evidence="17 18" key="1">
    <citation type="submission" date="2016-10" db="EMBL/GenBank/DDBJ databases">
        <authorList>
            <person name="Varghese N."/>
        </authorList>
    </citation>
    <scope>NUCLEOTIDE SEQUENCE [LARGE SCALE GENOMIC DNA]</scope>
    <source>
        <strain evidence="17 18">KB11</strain>
    </source>
</reference>
<feature type="binding site" evidence="15">
    <location>
        <position position="594"/>
    </location>
    <ligand>
        <name>[4Fe-4S] cluster</name>
        <dbReference type="ChEBI" id="CHEBI:49883"/>
        <label>2</label>
    </ligand>
</feature>
<dbReference type="Gene3D" id="3.40.50.970">
    <property type="match status" value="2"/>
</dbReference>
<evidence type="ECO:0000256" key="12">
    <source>
        <dbReference type="ARBA" id="ARBA00030514"/>
    </source>
</evidence>
<comment type="cofactor">
    <cofactor evidence="14 15">
        <name>[4Fe-4S] cluster</name>
        <dbReference type="ChEBI" id="CHEBI:49883"/>
    </cofactor>
    <text evidence="14 15">Binds 2 [4Fe-4S] clusters. In this family the first cluster has a non-standard and varying [4Fe-4S] binding motif CX(2)CX(2)CX(4-5)CP.</text>
</comment>
<evidence type="ECO:0000313" key="17">
    <source>
        <dbReference type="EMBL" id="ATZ59291.1"/>
    </source>
</evidence>
<evidence type="ECO:0000256" key="13">
    <source>
        <dbReference type="ARBA" id="ARBA00048332"/>
    </source>
</evidence>
<feature type="binding site" evidence="15">
    <location>
        <position position="585"/>
    </location>
    <ligand>
        <name>[4Fe-4S] cluster</name>
        <dbReference type="ChEBI" id="CHEBI:49883"/>
        <label>1</label>
    </ligand>
</feature>
<comment type="subunit">
    <text evidence="2 14">Heterodimer of the IorA and IorB subunits.</text>
</comment>
<name>A0A2H4U5A0_METSM</name>
<dbReference type="PIRSF" id="PIRSF006439">
    <property type="entry name" value="Indolepyruvate_ferr_oxidored"/>
    <property type="match status" value="1"/>
</dbReference>
<dbReference type="InterPro" id="IPR011766">
    <property type="entry name" value="TPP_enzyme_TPP-bd"/>
</dbReference>
<dbReference type="SUPFAM" id="SSF54862">
    <property type="entry name" value="4Fe-4S ferredoxins"/>
    <property type="match status" value="1"/>
</dbReference>
<evidence type="ECO:0000256" key="4">
    <source>
        <dbReference type="ARBA" id="ARBA00017710"/>
    </source>
</evidence>
<keyword evidence="11 14" id="KW-0411">Iron-sulfur</keyword>
<dbReference type="PANTHER" id="PTHR43710">
    <property type="entry name" value="2-HYDROXYACYL-COA LYASE"/>
    <property type="match status" value="1"/>
</dbReference>
<evidence type="ECO:0000313" key="18">
    <source>
        <dbReference type="Proteomes" id="UP000232133"/>
    </source>
</evidence>
<dbReference type="Proteomes" id="UP000232133">
    <property type="component" value="Chromosome"/>
</dbReference>
<dbReference type="SUPFAM" id="SSF52518">
    <property type="entry name" value="Thiamin diphosphate-binding fold (THDP-binding)"/>
    <property type="match status" value="2"/>
</dbReference>
<dbReference type="GO" id="GO:0051539">
    <property type="term" value="F:4 iron, 4 sulfur cluster binding"/>
    <property type="evidence" value="ECO:0007669"/>
    <property type="project" value="UniProtKB-UniRule"/>
</dbReference>
<dbReference type="PANTHER" id="PTHR43710:SF7">
    <property type="entry name" value="INDOLEPYRUVATE OXIDOREDUCTASE SUBUNIT IORA"/>
    <property type="match status" value="1"/>
</dbReference>
<dbReference type="EMBL" id="CP017803">
    <property type="protein sequence ID" value="ATZ59291.1"/>
    <property type="molecule type" value="Genomic_DNA"/>
</dbReference>
<dbReference type="Pfam" id="PF02775">
    <property type="entry name" value="TPP_enzyme_C"/>
    <property type="match status" value="1"/>
</dbReference>
<evidence type="ECO:0000256" key="2">
    <source>
        <dbReference type="ARBA" id="ARBA00011238"/>
    </source>
</evidence>
<dbReference type="FunFam" id="3.40.50.970:FF:000039">
    <property type="entry name" value="Indolepyruvate oxidoreductase subunit IorA"/>
    <property type="match status" value="1"/>
</dbReference>
<evidence type="ECO:0000256" key="7">
    <source>
        <dbReference type="ARBA" id="ARBA00022723"/>
    </source>
</evidence>